<organism evidence="1 2">
    <name type="scientific">Callosobruchus maculatus</name>
    <name type="common">Southern cowpea weevil</name>
    <name type="synonym">Pulse bruchid</name>
    <dbReference type="NCBI Taxonomy" id="64391"/>
    <lineage>
        <taxon>Eukaryota</taxon>
        <taxon>Metazoa</taxon>
        <taxon>Ecdysozoa</taxon>
        <taxon>Arthropoda</taxon>
        <taxon>Hexapoda</taxon>
        <taxon>Insecta</taxon>
        <taxon>Pterygota</taxon>
        <taxon>Neoptera</taxon>
        <taxon>Endopterygota</taxon>
        <taxon>Coleoptera</taxon>
        <taxon>Polyphaga</taxon>
        <taxon>Cucujiformia</taxon>
        <taxon>Chrysomeloidea</taxon>
        <taxon>Chrysomelidae</taxon>
        <taxon>Bruchinae</taxon>
        <taxon>Bruchini</taxon>
        <taxon>Callosobruchus</taxon>
    </lineage>
</organism>
<evidence type="ECO:0000313" key="1">
    <source>
        <dbReference type="EMBL" id="VEN44483.1"/>
    </source>
</evidence>
<dbReference type="EMBL" id="CAACVG010007253">
    <property type="protein sequence ID" value="VEN44483.1"/>
    <property type="molecule type" value="Genomic_DNA"/>
</dbReference>
<reference evidence="1 2" key="1">
    <citation type="submission" date="2019-01" db="EMBL/GenBank/DDBJ databases">
        <authorList>
            <person name="Sayadi A."/>
        </authorList>
    </citation>
    <scope>NUCLEOTIDE SEQUENCE [LARGE SCALE GENOMIC DNA]</scope>
</reference>
<accession>A0A653C9W8</accession>
<dbReference type="AlphaFoldDB" id="A0A653C9W8"/>
<sequence length="42" mass="5280">MRKYSLSSFFIFTKYFYTTFILKLWKKIYRTAATHYYNKLPV</sequence>
<dbReference type="Proteomes" id="UP000410492">
    <property type="component" value="Unassembled WGS sequence"/>
</dbReference>
<gene>
    <name evidence="1" type="ORF">CALMAC_LOCUS7249</name>
</gene>
<protein>
    <submittedName>
        <fullName evidence="1">Uncharacterized protein</fullName>
    </submittedName>
</protein>
<evidence type="ECO:0000313" key="2">
    <source>
        <dbReference type="Proteomes" id="UP000410492"/>
    </source>
</evidence>
<keyword evidence="2" id="KW-1185">Reference proteome</keyword>
<name>A0A653C9W8_CALMS</name>
<proteinExistence type="predicted"/>